<evidence type="ECO:0000256" key="1">
    <source>
        <dbReference type="RuleBase" id="RU363076"/>
    </source>
</evidence>
<proteinExistence type="inferred from homology"/>
<dbReference type="CDD" id="cd06662">
    <property type="entry name" value="SURF1"/>
    <property type="match status" value="1"/>
</dbReference>
<dbReference type="PROSITE" id="PS50895">
    <property type="entry name" value="SURF1"/>
    <property type="match status" value="1"/>
</dbReference>
<dbReference type="KEGG" id="paur:FGL86_12975"/>
<keyword evidence="1" id="KW-1003">Cell membrane</keyword>
<dbReference type="OrthoDB" id="9789940at2"/>
<dbReference type="InterPro" id="IPR002994">
    <property type="entry name" value="Surf1/Shy1"/>
</dbReference>
<keyword evidence="1" id="KW-1133">Transmembrane helix</keyword>
<evidence type="ECO:0000313" key="3">
    <source>
        <dbReference type="Proteomes" id="UP000321272"/>
    </source>
</evidence>
<accession>A0A5B8SRZ6</accession>
<name>A0A5B8SRZ6_9GAMM</name>
<dbReference type="GO" id="GO:0005886">
    <property type="term" value="C:plasma membrane"/>
    <property type="evidence" value="ECO:0007669"/>
    <property type="project" value="UniProtKB-SubCell"/>
</dbReference>
<reference evidence="2 3" key="1">
    <citation type="submission" date="2019-06" db="EMBL/GenBank/DDBJ databases">
        <title>Genome analyses of bacteria isolated from kimchi.</title>
        <authorList>
            <person name="Lee S."/>
            <person name="Ahn S."/>
            <person name="Roh S."/>
        </authorList>
    </citation>
    <scope>NUCLEOTIDE SEQUENCE [LARGE SCALE GENOMIC DNA]</scope>
    <source>
        <strain evidence="2 3">CBA4606</strain>
    </source>
</reference>
<comment type="caution">
    <text evidence="1">Lacks conserved residue(s) required for the propagation of feature annotation.</text>
</comment>
<dbReference type="EMBL" id="CP042382">
    <property type="protein sequence ID" value="QEA39889.1"/>
    <property type="molecule type" value="Genomic_DNA"/>
</dbReference>
<organism evidence="2 3">
    <name type="scientific">Pistricoccus aurantiacus</name>
    <dbReference type="NCBI Taxonomy" id="1883414"/>
    <lineage>
        <taxon>Bacteria</taxon>
        <taxon>Pseudomonadati</taxon>
        <taxon>Pseudomonadota</taxon>
        <taxon>Gammaproteobacteria</taxon>
        <taxon>Oceanospirillales</taxon>
        <taxon>Halomonadaceae</taxon>
        <taxon>Pistricoccus</taxon>
    </lineage>
</organism>
<comment type="subcellular location">
    <subcellularLocation>
        <location evidence="1">Cell membrane</location>
        <topology evidence="1">Multi-pass membrane protein</topology>
    </subcellularLocation>
</comment>
<keyword evidence="3" id="KW-1185">Reference proteome</keyword>
<keyword evidence="1" id="KW-0812">Transmembrane</keyword>
<sequence>MMVKRHFFWWLGWCLLILLGTGLGSWQWQRAVNKQAYLMQLESAPSLDTPKRLPVQGAEILLRGRYLANGTLWLDNRVHDGRLGVAALTPFQSHDGRLWLIERGFVATGPVREDPMIETPSRQVRIRGRWQSAESAPWVYDDRRVGDRLQRIDLAAWSSLGNFAFAGWIHLEKGPGRLIPWWKPNVMPPSRHRAYAFQWWGLALAALIVMLAGVRRMRREPAGSSPRSRL</sequence>
<dbReference type="AlphaFoldDB" id="A0A5B8SRZ6"/>
<dbReference type="RefSeq" id="WP_147184937.1">
    <property type="nucleotide sequence ID" value="NZ_CP042382.1"/>
</dbReference>
<gene>
    <name evidence="2" type="ORF">FGL86_12975</name>
</gene>
<protein>
    <recommendedName>
        <fullName evidence="1">SURF1-like protein</fullName>
    </recommendedName>
</protein>
<dbReference type="Pfam" id="PF02104">
    <property type="entry name" value="SURF1"/>
    <property type="match status" value="1"/>
</dbReference>
<keyword evidence="1" id="KW-0472">Membrane</keyword>
<dbReference type="Proteomes" id="UP000321272">
    <property type="component" value="Chromosome"/>
</dbReference>
<evidence type="ECO:0000313" key="2">
    <source>
        <dbReference type="EMBL" id="QEA39889.1"/>
    </source>
</evidence>
<comment type="similarity">
    <text evidence="1">Belongs to the SURF1 family.</text>
</comment>
<feature type="transmembrane region" description="Helical" evidence="1">
    <location>
        <begin position="197"/>
        <end position="214"/>
    </location>
</feature>